<proteinExistence type="predicted"/>
<dbReference type="SUPFAM" id="SSF50249">
    <property type="entry name" value="Nucleic acid-binding proteins"/>
    <property type="match status" value="1"/>
</dbReference>
<dbReference type="RefSeq" id="WP_222990680.1">
    <property type="nucleotide sequence ID" value="NZ_JAINVV010000006.1"/>
</dbReference>
<accession>A0ABS7PQI5</accession>
<dbReference type="InterPro" id="IPR002878">
    <property type="entry name" value="ChsH2_C"/>
</dbReference>
<sequence>MTMIETFPLPVTDNVVDAGFWRACADGRLTVQNCRACGHVQHPPRAMCPACRSTELGWRDTAGTGRIWSFTVAHPPLLPAFAALAPHAVALVELDDFPGIRMVGALLRDGATMFGGVDPATLSIGAPVRVGFVPMADDVALPCWTPVNPDLSKDNAS</sequence>
<dbReference type="Pfam" id="PF01796">
    <property type="entry name" value="OB_ChsH2_C"/>
    <property type="match status" value="1"/>
</dbReference>
<feature type="domain" description="ChsH2 C-terminal OB-fold" evidence="1">
    <location>
        <begin position="58"/>
        <end position="132"/>
    </location>
</feature>
<dbReference type="InterPro" id="IPR052513">
    <property type="entry name" value="Thioester_dehydratase-like"/>
</dbReference>
<dbReference type="Proteomes" id="UP000706039">
    <property type="component" value="Unassembled WGS sequence"/>
</dbReference>
<evidence type="ECO:0000259" key="1">
    <source>
        <dbReference type="Pfam" id="PF01796"/>
    </source>
</evidence>
<dbReference type="InterPro" id="IPR022002">
    <property type="entry name" value="ChsH2_Znr"/>
</dbReference>
<protein>
    <submittedName>
        <fullName evidence="3">Zn-ribbon domain-containing OB-fold protein</fullName>
    </submittedName>
</protein>
<dbReference type="Gene3D" id="6.10.30.10">
    <property type="match status" value="1"/>
</dbReference>
<dbReference type="Pfam" id="PF12172">
    <property type="entry name" value="zf-ChsH2"/>
    <property type="match status" value="1"/>
</dbReference>
<evidence type="ECO:0000313" key="3">
    <source>
        <dbReference type="EMBL" id="MBY8823583.1"/>
    </source>
</evidence>
<name>A0ABS7PQI5_9SPHN</name>
<feature type="domain" description="ChsH2 rubredoxin-like zinc ribbon" evidence="2">
    <location>
        <begin position="21"/>
        <end position="56"/>
    </location>
</feature>
<dbReference type="PANTHER" id="PTHR34075">
    <property type="entry name" value="BLR3430 PROTEIN"/>
    <property type="match status" value="1"/>
</dbReference>
<organism evidence="3 4">
    <name type="scientific">Sphingomonas colocasiae</name>
    <dbReference type="NCBI Taxonomy" id="1848973"/>
    <lineage>
        <taxon>Bacteria</taxon>
        <taxon>Pseudomonadati</taxon>
        <taxon>Pseudomonadota</taxon>
        <taxon>Alphaproteobacteria</taxon>
        <taxon>Sphingomonadales</taxon>
        <taxon>Sphingomonadaceae</taxon>
        <taxon>Sphingomonas</taxon>
    </lineage>
</organism>
<keyword evidence="4" id="KW-1185">Reference proteome</keyword>
<comment type="caution">
    <text evidence="3">The sequence shown here is derived from an EMBL/GenBank/DDBJ whole genome shotgun (WGS) entry which is preliminary data.</text>
</comment>
<gene>
    <name evidence="3" type="ORF">K7G82_14860</name>
</gene>
<evidence type="ECO:0000259" key="2">
    <source>
        <dbReference type="Pfam" id="PF12172"/>
    </source>
</evidence>
<evidence type="ECO:0000313" key="4">
    <source>
        <dbReference type="Proteomes" id="UP000706039"/>
    </source>
</evidence>
<reference evidence="3 4" key="1">
    <citation type="submission" date="2021-08" db="EMBL/GenBank/DDBJ databases">
        <authorList>
            <person name="Tuo L."/>
        </authorList>
    </citation>
    <scope>NUCLEOTIDE SEQUENCE [LARGE SCALE GENOMIC DNA]</scope>
    <source>
        <strain evidence="3 4">JCM 31229</strain>
    </source>
</reference>
<dbReference type="InterPro" id="IPR012340">
    <property type="entry name" value="NA-bd_OB-fold"/>
</dbReference>
<dbReference type="EMBL" id="JAINVV010000006">
    <property type="protein sequence ID" value="MBY8823583.1"/>
    <property type="molecule type" value="Genomic_DNA"/>
</dbReference>
<dbReference type="PANTHER" id="PTHR34075:SF5">
    <property type="entry name" value="BLR3430 PROTEIN"/>
    <property type="match status" value="1"/>
</dbReference>